<dbReference type="RefSeq" id="WP_073387460.1">
    <property type="nucleotide sequence ID" value="NZ_FQVU01000002.1"/>
</dbReference>
<dbReference type="EMBL" id="FQVU01000002">
    <property type="protein sequence ID" value="SHG02796.1"/>
    <property type="molecule type" value="Genomic_DNA"/>
</dbReference>
<evidence type="ECO:0000313" key="2">
    <source>
        <dbReference type="Proteomes" id="UP000186132"/>
    </source>
</evidence>
<proteinExistence type="predicted"/>
<sequence>MTVMWEGRAADGRGEELLAYALAHADPDAGVYRSADGRVVVVDPSGRGLPDAPAELMARPPHSWPFERVR</sequence>
<keyword evidence="2" id="KW-1185">Reference proteome</keyword>
<name>A0A1M5GGH3_9ACTN</name>
<dbReference type="OrthoDB" id="3296167at2"/>
<dbReference type="Proteomes" id="UP000186132">
    <property type="component" value="Unassembled WGS sequence"/>
</dbReference>
<gene>
    <name evidence="1" type="ORF">SAMN05443575_1168</name>
</gene>
<organism evidence="1 2">
    <name type="scientific">Jatrophihabitans endophyticus</name>
    <dbReference type="NCBI Taxonomy" id="1206085"/>
    <lineage>
        <taxon>Bacteria</taxon>
        <taxon>Bacillati</taxon>
        <taxon>Actinomycetota</taxon>
        <taxon>Actinomycetes</taxon>
        <taxon>Jatrophihabitantales</taxon>
        <taxon>Jatrophihabitantaceae</taxon>
        <taxon>Jatrophihabitans</taxon>
    </lineage>
</organism>
<dbReference type="AlphaFoldDB" id="A0A1M5GGH3"/>
<dbReference type="STRING" id="1206085.SAMN05443575_1168"/>
<evidence type="ECO:0000313" key="1">
    <source>
        <dbReference type="EMBL" id="SHG02796.1"/>
    </source>
</evidence>
<accession>A0A1M5GGH3</accession>
<protein>
    <submittedName>
        <fullName evidence="1">Uncharacterized protein</fullName>
    </submittedName>
</protein>
<reference evidence="1 2" key="1">
    <citation type="submission" date="2016-11" db="EMBL/GenBank/DDBJ databases">
        <authorList>
            <person name="Jaros S."/>
            <person name="Januszkiewicz K."/>
            <person name="Wedrychowicz H."/>
        </authorList>
    </citation>
    <scope>NUCLEOTIDE SEQUENCE [LARGE SCALE GENOMIC DNA]</scope>
    <source>
        <strain evidence="1 2">DSM 45627</strain>
    </source>
</reference>